<name>A0AAD6ZUY2_9AGAR</name>
<protein>
    <submittedName>
        <fullName evidence="2">Uncharacterized protein</fullName>
    </submittedName>
</protein>
<accession>A0AAD6ZUY2</accession>
<sequence length="121" mass="13161">MAGSWPQLPVADKDYVLAAGSQMATKRRAARRSRPRTASNPSNSQGLKGLSMNSTQNNQWANMSLRGILTQESFVLKIIRQSPDGKHTIEPLPPPEGKSVAVIMAEKCGTKYPNMVPGVEK</sequence>
<gene>
    <name evidence="2" type="ORF">DFH08DRAFT_812531</name>
</gene>
<proteinExistence type="predicted"/>
<organism evidence="2 3">
    <name type="scientific">Mycena albidolilacea</name>
    <dbReference type="NCBI Taxonomy" id="1033008"/>
    <lineage>
        <taxon>Eukaryota</taxon>
        <taxon>Fungi</taxon>
        <taxon>Dikarya</taxon>
        <taxon>Basidiomycota</taxon>
        <taxon>Agaricomycotina</taxon>
        <taxon>Agaricomycetes</taxon>
        <taxon>Agaricomycetidae</taxon>
        <taxon>Agaricales</taxon>
        <taxon>Marasmiineae</taxon>
        <taxon>Mycenaceae</taxon>
        <taxon>Mycena</taxon>
    </lineage>
</organism>
<feature type="region of interest" description="Disordered" evidence="1">
    <location>
        <begin position="21"/>
        <end position="55"/>
    </location>
</feature>
<evidence type="ECO:0000313" key="3">
    <source>
        <dbReference type="Proteomes" id="UP001218218"/>
    </source>
</evidence>
<dbReference type="AlphaFoldDB" id="A0AAD6ZUY2"/>
<evidence type="ECO:0000256" key="1">
    <source>
        <dbReference type="SAM" id="MobiDB-lite"/>
    </source>
</evidence>
<keyword evidence="3" id="KW-1185">Reference proteome</keyword>
<dbReference type="Proteomes" id="UP001218218">
    <property type="component" value="Unassembled WGS sequence"/>
</dbReference>
<dbReference type="EMBL" id="JARIHO010000028">
    <property type="protein sequence ID" value="KAJ7339134.1"/>
    <property type="molecule type" value="Genomic_DNA"/>
</dbReference>
<comment type="caution">
    <text evidence="2">The sequence shown here is derived from an EMBL/GenBank/DDBJ whole genome shotgun (WGS) entry which is preliminary data.</text>
</comment>
<evidence type="ECO:0000313" key="2">
    <source>
        <dbReference type="EMBL" id="KAJ7339134.1"/>
    </source>
</evidence>
<reference evidence="2" key="1">
    <citation type="submission" date="2023-03" db="EMBL/GenBank/DDBJ databases">
        <title>Massive genome expansion in bonnet fungi (Mycena s.s.) driven by repeated elements and novel gene families across ecological guilds.</title>
        <authorList>
            <consortium name="Lawrence Berkeley National Laboratory"/>
            <person name="Harder C.B."/>
            <person name="Miyauchi S."/>
            <person name="Viragh M."/>
            <person name="Kuo A."/>
            <person name="Thoen E."/>
            <person name="Andreopoulos B."/>
            <person name="Lu D."/>
            <person name="Skrede I."/>
            <person name="Drula E."/>
            <person name="Henrissat B."/>
            <person name="Morin E."/>
            <person name="Kohler A."/>
            <person name="Barry K."/>
            <person name="LaButti K."/>
            <person name="Morin E."/>
            <person name="Salamov A."/>
            <person name="Lipzen A."/>
            <person name="Mereny Z."/>
            <person name="Hegedus B."/>
            <person name="Baldrian P."/>
            <person name="Stursova M."/>
            <person name="Weitz H."/>
            <person name="Taylor A."/>
            <person name="Grigoriev I.V."/>
            <person name="Nagy L.G."/>
            <person name="Martin F."/>
            <person name="Kauserud H."/>
        </authorList>
    </citation>
    <scope>NUCLEOTIDE SEQUENCE</scope>
    <source>
        <strain evidence="2">CBHHK002</strain>
    </source>
</reference>
<feature type="compositionally biased region" description="Basic residues" evidence="1">
    <location>
        <begin position="25"/>
        <end position="35"/>
    </location>
</feature>